<feature type="compositionally biased region" description="Basic residues" evidence="1">
    <location>
        <begin position="23"/>
        <end position="32"/>
    </location>
</feature>
<name>A0A1I1UIV3_9ACTN</name>
<dbReference type="Proteomes" id="UP000199207">
    <property type="component" value="Unassembled WGS sequence"/>
</dbReference>
<dbReference type="OrthoDB" id="4319165at2"/>
<feature type="domain" description="Bacterial mobilisation" evidence="2">
    <location>
        <begin position="97"/>
        <end position="136"/>
    </location>
</feature>
<organism evidence="3 4">
    <name type="scientific">Streptomyces aidingensis</name>
    <dbReference type="NCBI Taxonomy" id="910347"/>
    <lineage>
        <taxon>Bacteria</taxon>
        <taxon>Bacillati</taxon>
        <taxon>Actinomycetota</taxon>
        <taxon>Actinomycetes</taxon>
        <taxon>Kitasatosporales</taxon>
        <taxon>Streptomycetaceae</taxon>
        <taxon>Streptomyces</taxon>
    </lineage>
</organism>
<accession>A0A1I1UIV3</accession>
<reference evidence="3 4" key="1">
    <citation type="submission" date="2016-10" db="EMBL/GenBank/DDBJ databases">
        <authorList>
            <person name="de Groot N.N."/>
        </authorList>
    </citation>
    <scope>NUCLEOTIDE SEQUENCE [LARGE SCALE GENOMIC DNA]</scope>
    <source>
        <strain evidence="3 4">CGMCC 4.5739</strain>
    </source>
</reference>
<evidence type="ECO:0000256" key="1">
    <source>
        <dbReference type="SAM" id="MobiDB-lite"/>
    </source>
</evidence>
<evidence type="ECO:0000259" key="2">
    <source>
        <dbReference type="Pfam" id="PF05713"/>
    </source>
</evidence>
<proteinExistence type="predicted"/>
<dbReference type="EMBL" id="FOLM01000024">
    <property type="protein sequence ID" value="SFD70634.1"/>
    <property type="molecule type" value="Genomic_DNA"/>
</dbReference>
<sequence length="153" mass="15969">MVGPGVPTEEGAGQGASAASSRPARRRLRQPRLRAVRICPRYSPQEKQEILAAAKRSGMPAGGFVAAASLAAARSDNPEAAVADHRRTVRELMASNRQLAAIGNNVNQIARHLNSDGDKPALAAFQHLIALVEAAIAGVDEAVGHVVRGRDAA</sequence>
<evidence type="ECO:0000313" key="3">
    <source>
        <dbReference type="EMBL" id="SFD70634.1"/>
    </source>
</evidence>
<protein>
    <submittedName>
        <fullName evidence="3">Mobilisation protein (MobC)</fullName>
    </submittedName>
</protein>
<feature type="region of interest" description="Disordered" evidence="1">
    <location>
        <begin position="1"/>
        <end position="32"/>
    </location>
</feature>
<dbReference type="AlphaFoldDB" id="A0A1I1UIV3"/>
<gene>
    <name evidence="3" type="ORF">SAMN05421773_12474</name>
</gene>
<keyword evidence="4" id="KW-1185">Reference proteome</keyword>
<evidence type="ECO:0000313" key="4">
    <source>
        <dbReference type="Proteomes" id="UP000199207"/>
    </source>
</evidence>
<dbReference type="Pfam" id="PF05713">
    <property type="entry name" value="MobC"/>
    <property type="match status" value="1"/>
</dbReference>
<dbReference type="InterPro" id="IPR008687">
    <property type="entry name" value="MobC"/>
</dbReference>